<protein>
    <submittedName>
        <fullName evidence="1">Uncharacterized protein</fullName>
    </submittedName>
</protein>
<dbReference type="AlphaFoldDB" id="A0A164NHE6"/>
<dbReference type="Proteomes" id="UP000076858">
    <property type="component" value="Unassembled WGS sequence"/>
</dbReference>
<sequence>MGIHVSVVRVPLDLRLVINSRVLITASFFCLTKSKRLSFLRRSLRRRRPLLLGGGRRDYKCS</sequence>
<reference evidence="1 2" key="1">
    <citation type="submission" date="2016-03" db="EMBL/GenBank/DDBJ databases">
        <title>EvidentialGene: Evidence-directed Construction of Genes on Genomes.</title>
        <authorList>
            <person name="Gilbert D.G."/>
            <person name="Choi J.-H."/>
            <person name="Mockaitis K."/>
            <person name="Colbourne J."/>
            <person name="Pfrender M."/>
        </authorList>
    </citation>
    <scope>NUCLEOTIDE SEQUENCE [LARGE SCALE GENOMIC DNA]</scope>
    <source>
        <strain evidence="1 2">Xinb3</strain>
        <tissue evidence="1">Complete organism</tissue>
    </source>
</reference>
<accession>A0A164NHE6</accession>
<organism evidence="1 2">
    <name type="scientific">Daphnia magna</name>
    <dbReference type="NCBI Taxonomy" id="35525"/>
    <lineage>
        <taxon>Eukaryota</taxon>
        <taxon>Metazoa</taxon>
        <taxon>Ecdysozoa</taxon>
        <taxon>Arthropoda</taxon>
        <taxon>Crustacea</taxon>
        <taxon>Branchiopoda</taxon>
        <taxon>Diplostraca</taxon>
        <taxon>Cladocera</taxon>
        <taxon>Anomopoda</taxon>
        <taxon>Daphniidae</taxon>
        <taxon>Daphnia</taxon>
    </lineage>
</organism>
<gene>
    <name evidence="1" type="ORF">APZ42_030694</name>
</gene>
<keyword evidence="2" id="KW-1185">Reference proteome</keyword>
<name>A0A164NHE6_9CRUS</name>
<evidence type="ECO:0000313" key="2">
    <source>
        <dbReference type="Proteomes" id="UP000076858"/>
    </source>
</evidence>
<proteinExistence type="predicted"/>
<dbReference type="EMBL" id="LRGB01002851">
    <property type="protein sequence ID" value="KZS05959.1"/>
    <property type="molecule type" value="Genomic_DNA"/>
</dbReference>
<comment type="caution">
    <text evidence="1">The sequence shown here is derived from an EMBL/GenBank/DDBJ whole genome shotgun (WGS) entry which is preliminary data.</text>
</comment>
<evidence type="ECO:0000313" key="1">
    <source>
        <dbReference type="EMBL" id="KZS05959.1"/>
    </source>
</evidence>